<dbReference type="InterPro" id="IPR029001">
    <property type="entry name" value="ITPase-like_fam"/>
</dbReference>
<evidence type="ECO:0008006" key="3">
    <source>
        <dbReference type="Google" id="ProtNLM"/>
    </source>
</evidence>
<dbReference type="Gene3D" id="3.90.950.10">
    <property type="match status" value="1"/>
</dbReference>
<keyword evidence="2" id="KW-1185">Reference proteome</keyword>
<accession>A0ABR3Q611</accession>
<dbReference type="RefSeq" id="XP_069210118.1">
    <property type="nucleotide sequence ID" value="XM_069352700.1"/>
</dbReference>
<reference evidence="1 2" key="1">
    <citation type="submission" date="2023-08" db="EMBL/GenBank/DDBJ databases">
        <title>Annotated Genome Sequence of Vanrija albida AlHP1.</title>
        <authorList>
            <person name="Herzog R."/>
        </authorList>
    </citation>
    <scope>NUCLEOTIDE SEQUENCE [LARGE SCALE GENOMIC DNA]</scope>
    <source>
        <strain evidence="1 2">AlHP1</strain>
    </source>
</reference>
<organism evidence="1 2">
    <name type="scientific">Vanrija albida</name>
    <dbReference type="NCBI Taxonomy" id="181172"/>
    <lineage>
        <taxon>Eukaryota</taxon>
        <taxon>Fungi</taxon>
        <taxon>Dikarya</taxon>
        <taxon>Basidiomycota</taxon>
        <taxon>Agaricomycotina</taxon>
        <taxon>Tremellomycetes</taxon>
        <taxon>Trichosporonales</taxon>
        <taxon>Trichosporonaceae</taxon>
        <taxon>Vanrija</taxon>
    </lineage>
</organism>
<comment type="caution">
    <text evidence="1">The sequence shown here is derived from an EMBL/GenBank/DDBJ whole genome shotgun (WGS) entry which is preliminary data.</text>
</comment>
<proteinExistence type="predicted"/>
<name>A0ABR3Q611_9TREE</name>
<sequence length="94" mass="10431">MSVVTKRPSPVLPTAMPWPIFERLKNKRVVLASSSPRRKDILANVVSVRAMKPAHTQGFQPEIVPSTFDEDLPKAMFEDRLADYPVATAGEKVA</sequence>
<evidence type="ECO:0000313" key="2">
    <source>
        <dbReference type="Proteomes" id="UP001565368"/>
    </source>
</evidence>
<dbReference type="EMBL" id="JBBXJM010000003">
    <property type="protein sequence ID" value="KAL1410174.1"/>
    <property type="molecule type" value="Genomic_DNA"/>
</dbReference>
<evidence type="ECO:0000313" key="1">
    <source>
        <dbReference type="EMBL" id="KAL1410174.1"/>
    </source>
</evidence>
<gene>
    <name evidence="1" type="ORF">Q8F55_004179</name>
</gene>
<protein>
    <recommendedName>
        <fullName evidence="3">Septum formation protein Maf</fullName>
    </recommendedName>
</protein>
<dbReference type="Proteomes" id="UP001565368">
    <property type="component" value="Unassembled WGS sequence"/>
</dbReference>
<dbReference type="GeneID" id="95985222"/>